<keyword evidence="13" id="KW-1185">Reference proteome</keyword>
<gene>
    <name evidence="12" type="ORF">HIJ39_00330</name>
</gene>
<feature type="binding site" evidence="9">
    <location>
        <position position="227"/>
    </location>
    <ligand>
        <name>substrate</name>
    </ligand>
</feature>
<keyword evidence="6" id="KW-0573">Peptidoglycan synthesis</keyword>
<dbReference type="Pfam" id="PF00768">
    <property type="entry name" value="Peptidase_S11"/>
    <property type="match status" value="1"/>
</dbReference>
<feature type="active site" evidence="8">
    <location>
        <position position="120"/>
    </location>
</feature>
<keyword evidence="4" id="KW-0378">Hydrolase</keyword>
<dbReference type="PANTHER" id="PTHR21581:SF33">
    <property type="entry name" value="D-ALANYL-D-ALANINE CARBOXYPEPTIDASE DACB"/>
    <property type="match status" value="1"/>
</dbReference>
<feature type="domain" description="Peptidase S11 D-alanyl-D-alanine carboxypeptidase A N-terminal" evidence="11">
    <location>
        <begin position="32"/>
        <end position="256"/>
    </location>
</feature>
<dbReference type="SUPFAM" id="SSF69189">
    <property type="entry name" value="Penicillin-binding protein associated domain"/>
    <property type="match status" value="1"/>
</dbReference>
<dbReference type="GO" id="GO:0009252">
    <property type="term" value="P:peptidoglycan biosynthetic process"/>
    <property type="evidence" value="ECO:0007669"/>
    <property type="project" value="UniProtKB-KW"/>
</dbReference>
<name>A0A7Y0Q0V7_9FIRM</name>
<proteinExistence type="inferred from homology"/>
<keyword evidence="3" id="KW-0732">Signal</keyword>
<dbReference type="EMBL" id="JABBVZ010000001">
    <property type="protein sequence ID" value="NMP20807.1"/>
    <property type="molecule type" value="Genomic_DNA"/>
</dbReference>
<keyword evidence="5" id="KW-0133">Cell shape</keyword>
<sequence>MTRFLLVFGAVGGAAVYGTPVLAKTSTPDPSTPPSVSARAAILVDARTGAILYEKNAFMQLDPASTTKMMTALLVIEHGGLNRVVTVSKRADYTPGSSLHIQKDEQYTRLDLLKGLLLRSGNDASVALAESEAGSVEKFVAEMNVKAQQIGAFNTAYENPNGLTKPGHYSSAYDLALIARTALRYPLFREIVKSSEAQVTELKRHRSRTIHSTNQLLYGFPGGDGVKTGTTDAAGKCLVGSATRDGRQLIAVVLNSGNRYGDASRLLNYGFREWSLVEAVPANKRLAEAEVRRGQIQTVGLETRRPVWVDVPVGGTYQVYLAAPRVLSAPVDRKKAAGFASVEVAGQPPARQALYPRRTIKAASAPRRLWRHLFGRRHPR</sequence>
<feature type="active site" description="Acyl-ester intermediate" evidence="8">
    <location>
        <position position="65"/>
    </location>
</feature>
<evidence type="ECO:0000313" key="13">
    <source>
        <dbReference type="Proteomes" id="UP000533476"/>
    </source>
</evidence>
<dbReference type="GO" id="GO:0008360">
    <property type="term" value="P:regulation of cell shape"/>
    <property type="evidence" value="ECO:0007669"/>
    <property type="project" value="UniProtKB-KW"/>
</dbReference>
<evidence type="ECO:0000256" key="3">
    <source>
        <dbReference type="ARBA" id="ARBA00022729"/>
    </source>
</evidence>
<evidence type="ECO:0000256" key="6">
    <source>
        <dbReference type="ARBA" id="ARBA00022984"/>
    </source>
</evidence>
<comment type="similarity">
    <text evidence="2 10">Belongs to the peptidase S11 family.</text>
</comment>
<keyword evidence="7" id="KW-0961">Cell wall biogenesis/degradation</keyword>
<dbReference type="InterPro" id="IPR018044">
    <property type="entry name" value="Peptidase_S11"/>
</dbReference>
<evidence type="ECO:0000256" key="5">
    <source>
        <dbReference type="ARBA" id="ARBA00022960"/>
    </source>
</evidence>
<feature type="active site" description="Proton acceptor" evidence="8">
    <location>
        <position position="68"/>
    </location>
</feature>
<evidence type="ECO:0000256" key="2">
    <source>
        <dbReference type="ARBA" id="ARBA00007164"/>
    </source>
</evidence>
<evidence type="ECO:0000256" key="8">
    <source>
        <dbReference type="PIRSR" id="PIRSR618044-1"/>
    </source>
</evidence>
<evidence type="ECO:0000256" key="9">
    <source>
        <dbReference type="PIRSR" id="PIRSR618044-2"/>
    </source>
</evidence>
<comment type="caution">
    <text evidence="12">The sequence shown here is derived from an EMBL/GenBank/DDBJ whole genome shotgun (WGS) entry which is preliminary data.</text>
</comment>
<dbReference type="InterPro" id="IPR015956">
    <property type="entry name" value="Peniciliin-bd_prot_C_sf"/>
</dbReference>
<dbReference type="SUPFAM" id="SSF56601">
    <property type="entry name" value="beta-lactamase/transpeptidase-like"/>
    <property type="match status" value="1"/>
</dbReference>
<evidence type="ECO:0000259" key="11">
    <source>
        <dbReference type="Pfam" id="PF00768"/>
    </source>
</evidence>
<dbReference type="Proteomes" id="UP000533476">
    <property type="component" value="Unassembled WGS sequence"/>
</dbReference>
<evidence type="ECO:0000313" key="12">
    <source>
        <dbReference type="EMBL" id="NMP20807.1"/>
    </source>
</evidence>
<keyword evidence="12" id="KW-0645">Protease</keyword>
<evidence type="ECO:0000256" key="4">
    <source>
        <dbReference type="ARBA" id="ARBA00022801"/>
    </source>
</evidence>
<reference evidence="12 13" key="1">
    <citation type="submission" date="2020-04" db="EMBL/GenBank/DDBJ databases">
        <authorList>
            <person name="Zhang R."/>
            <person name="Schippers A."/>
        </authorList>
    </citation>
    <scope>NUCLEOTIDE SEQUENCE [LARGE SCALE GENOMIC DNA]</scope>
    <source>
        <strain evidence="12 13">DSM 109850</strain>
    </source>
</reference>
<dbReference type="Gene3D" id="3.40.710.10">
    <property type="entry name" value="DD-peptidase/beta-lactamase superfamily"/>
    <property type="match status" value="1"/>
</dbReference>
<evidence type="ECO:0000256" key="7">
    <source>
        <dbReference type="ARBA" id="ARBA00023316"/>
    </source>
</evidence>
<dbReference type="GO" id="GO:0071555">
    <property type="term" value="P:cell wall organization"/>
    <property type="evidence" value="ECO:0007669"/>
    <property type="project" value="UniProtKB-KW"/>
</dbReference>
<dbReference type="RefSeq" id="WP_169095642.1">
    <property type="nucleotide sequence ID" value="NZ_JABBVZ010000001.1"/>
</dbReference>
<dbReference type="GO" id="GO:0009002">
    <property type="term" value="F:serine-type D-Ala-D-Ala carboxypeptidase activity"/>
    <property type="evidence" value="ECO:0007669"/>
    <property type="project" value="InterPro"/>
</dbReference>
<accession>A0A7Y0Q0V7</accession>
<dbReference type="PRINTS" id="PR00725">
    <property type="entry name" value="DADACBPTASE1"/>
</dbReference>
<evidence type="ECO:0000256" key="1">
    <source>
        <dbReference type="ARBA" id="ARBA00003217"/>
    </source>
</evidence>
<dbReference type="GO" id="GO:0006508">
    <property type="term" value="P:proteolysis"/>
    <property type="evidence" value="ECO:0007669"/>
    <property type="project" value="InterPro"/>
</dbReference>
<keyword evidence="12" id="KW-0121">Carboxypeptidase</keyword>
<dbReference type="InterPro" id="IPR012338">
    <property type="entry name" value="Beta-lactam/transpept-like"/>
</dbReference>
<dbReference type="AlphaFoldDB" id="A0A7Y0Q0V7"/>
<protein>
    <submittedName>
        <fullName evidence="12">D-alanyl-D-alanine carboxypeptidase</fullName>
    </submittedName>
</protein>
<dbReference type="PANTHER" id="PTHR21581">
    <property type="entry name" value="D-ALANYL-D-ALANINE CARBOXYPEPTIDASE"/>
    <property type="match status" value="1"/>
</dbReference>
<comment type="function">
    <text evidence="1">Removes C-terminal D-alanyl residues from sugar-peptide cell wall precursors.</text>
</comment>
<dbReference type="InterPro" id="IPR001967">
    <property type="entry name" value="Peptidase_S11_N"/>
</dbReference>
<organism evidence="12 13">
    <name type="scientific">Sulfobacillus harzensis</name>
    <dbReference type="NCBI Taxonomy" id="2729629"/>
    <lineage>
        <taxon>Bacteria</taxon>
        <taxon>Bacillati</taxon>
        <taxon>Bacillota</taxon>
        <taxon>Clostridia</taxon>
        <taxon>Eubacteriales</taxon>
        <taxon>Clostridiales Family XVII. Incertae Sedis</taxon>
        <taxon>Sulfobacillus</taxon>
    </lineage>
</organism>
<evidence type="ECO:0000256" key="10">
    <source>
        <dbReference type="RuleBase" id="RU004016"/>
    </source>
</evidence>